<protein>
    <submittedName>
        <fullName evidence="2">Uncharacterized protein</fullName>
    </submittedName>
</protein>
<dbReference type="Proteomes" id="UP000006319">
    <property type="component" value="Chromosome 9"/>
</dbReference>
<dbReference type="VEuPathDB" id="PlasmoDB:PCYB_094040"/>
<dbReference type="PhylomeDB" id="K6UTJ5"/>
<evidence type="ECO:0000313" key="2">
    <source>
        <dbReference type="EMBL" id="GAB66619.1"/>
    </source>
</evidence>
<organism evidence="2 3">
    <name type="scientific">Plasmodium cynomolgi (strain B)</name>
    <dbReference type="NCBI Taxonomy" id="1120755"/>
    <lineage>
        <taxon>Eukaryota</taxon>
        <taxon>Sar</taxon>
        <taxon>Alveolata</taxon>
        <taxon>Apicomplexa</taxon>
        <taxon>Aconoidasida</taxon>
        <taxon>Haemosporida</taxon>
        <taxon>Plasmodiidae</taxon>
        <taxon>Plasmodium</taxon>
        <taxon>Plasmodium (Plasmodium)</taxon>
    </lineage>
</organism>
<sequence length="545" mass="62064">MNELKVFQLTTHECVMRRKTHLMSESMNNYLMLCLRLLFKLNSKLEGDNYTQAKCSNGVPSNSNENSRGGKKNDAHFFTSEKEKNKRRKVPTNLLLTNINNKKKSQKNKLVLIELLYQAIDYVTLNEEIPTCSSKGNNNIIENGLSEIVNCLEKKFKLKYVGSAKDVEYLSQSESKKKSKNEKNADSEENILFNIINIDNKLKNKNNLNVDTLLKKINDLLNIGNDPSAYVHSGLHVIIRNMCLNRLNSLNLDLLFLVNLYSNNNFKNKFFHYDWKLATAPWVSENAGRSDYPAEHRENGSGGAVQATPMGAPNEAETGGQAATKEGEKSDRLPSMSLPTLSLPTLDLSSLYIPLTYKAEDDSFKAETKKKSQSMAKKKKNKHIYNELALCLKIIANSFASKDLCFNSFSVLYFMYKNILDNIMRISFNFTYFISAEFFFFNDSMNFLSLVNLKRELMPSSVYFDSIRAFTNIKSHYKYFLGLTRKGVKKEEVKSRKQYPILLSSLRGDTGEDLYSGGDEYIDGEEHIGGEEHSGGEAHRAWIIC</sequence>
<dbReference type="AlphaFoldDB" id="K6UTJ5"/>
<name>K6UTJ5_PLACD</name>
<evidence type="ECO:0000313" key="3">
    <source>
        <dbReference type="Proteomes" id="UP000006319"/>
    </source>
</evidence>
<evidence type="ECO:0000256" key="1">
    <source>
        <dbReference type="SAM" id="MobiDB-lite"/>
    </source>
</evidence>
<reference evidence="2 3" key="1">
    <citation type="journal article" date="2012" name="Nat. Genet.">
        <title>Plasmodium cynomolgi genome sequences provide insight into Plasmodium vivax and the monkey malaria clade.</title>
        <authorList>
            <person name="Tachibana S."/>
            <person name="Sullivan S.A."/>
            <person name="Kawai S."/>
            <person name="Nakamura S."/>
            <person name="Kim H.R."/>
            <person name="Goto N."/>
            <person name="Arisue N."/>
            <person name="Palacpac N.M.Q."/>
            <person name="Honma H."/>
            <person name="Yagi M."/>
            <person name="Tougan T."/>
            <person name="Katakai Y."/>
            <person name="Kaneko O."/>
            <person name="Mita T."/>
            <person name="Kita K."/>
            <person name="Yasutomi Y."/>
            <person name="Sutton P.L."/>
            <person name="Shakhbatyan R."/>
            <person name="Horii T."/>
            <person name="Yasunaga T."/>
            <person name="Barnwell J.W."/>
            <person name="Escalante A.A."/>
            <person name="Carlton J.M."/>
            <person name="Tanabe K."/>
        </authorList>
    </citation>
    <scope>NUCLEOTIDE SEQUENCE [LARGE SCALE GENOMIC DNA]</scope>
    <source>
        <strain evidence="2 3">B</strain>
    </source>
</reference>
<keyword evidence="3" id="KW-1185">Reference proteome</keyword>
<feature type="compositionally biased region" description="Polar residues" evidence="1">
    <location>
        <begin position="52"/>
        <end position="67"/>
    </location>
</feature>
<dbReference type="EMBL" id="DF157101">
    <property type="protein sequence ID" value="GAB66619.1"/>
    <property type="molecule type" value="Genomic_DNA"/>
</dbReference>
<gene>
    <name evidence="2" type="ORF">PCYB_094040</name>
</gene>
<accession>K6UTJ5</accession>
<dbReference type="RefSeq" id="XP_004222566.1">
    <property type="nucleotide sequence ID" value="XM_004222518.1"/>
</dbReference>
<feature type="region of interest" description="Disordered" evidence="1">
    <location>
        <begin position="52"/>
        <end position="88"/>
    </location>
</feature>
<dbReference type="GeneID" id="14692973"/>
<feature type="region of interest" description="Disordered" evidence="1">
    <location>
        <begin position="289"/>
        <end position="338"/>
    </location>
</feature>
<dbReference type="eggNOG" id="KOG2029">
    <property type="taxonomic scope" value="Eukaryota"/>
</dbReference>
<proteinExistence type="predicted"/>
<dbReference type="KEGG" id="pcy:PCYB_094040"/>
<dbReference type="OrthoDB" id="5086500at2759"/>
<feature type="compositionally biased region" description="Basic and acidic residues" evidence="1">
    <location>
        <begin position="71"/>
        <end position="84"/>
    </location>
</feature>